<dbReference type="PANTHER" id="PTHR21646:SF46">
    <property type="entry name" value="UBIQUITIN CARBOXYL-TERMINAL HYDROLASE"/>
    <property type="match status" value="1"/>
</dbReference>
<dbReference type="GO" id="GO:0004843">
    <property type="term" value="F:cysteine-type deubiquitinase activity"/>
    <property type="evidence" value="ECO:0007669"/>
    <property type="project" value="InterPro"/>
</dbReference>
<dbReference type="Proteomes" id="UP001162001">
    <property type="component" value="Segment"/>
</dbReference>
<dbReference type="PROSITE" id="PS50235">
    <property type="entry name" value="USP_3"/>
    <property type="match status" value="1"/>
</dbReference>
<protein>
    <submittedName>
        <fullName evidence="2">Peptidase C19 ubiquitin carboxyl-terminal hydrolase</fullName>
    </submittedName>
</protein>
<dbReference type="EMBL" id="MT418680">
    <property type="protein sequence ID" value="QKF93826.1"/>
    <property type="molecule type" value="Genomic_DNA"/>
</dbReference>
<keyword evidence="2" id="KW-0378">Hydrolase</keyword>
<dbReference type="GO" id="GO:0016579">
    <property type="term" value="P:protein deubiquitination"/>
    <property type="evidence" value="ECO:0007669"/>
    <property type="project" value="InterPro"/>
</dbReference>
<dbReference type="Gene3D" id="3.90.70.10">
    <property type="entry name" value="Cysteine proteinases"/>
    <property type="match status" value="1"/>
</dbReference>
<dbReference type="InterPro" id="IPR018200">
    <property type="entry name" value="USP_CS"/>
</dbReference>
<proteinExistence type="predicted"/>
<dbReference type="PROSITE" id="PS00973">
    <property type="entry name" value="USP_2"/>
    <property type="match status" value="1"/>
</dbReference>
<dbReference type="SUPFAM" id="SSF54001">
    <property type="entry name" value="Cysteine proteinases"/>
    <property type="match status" value="1"/>
</dbReference>
<reference evidence="2 3" key="1">
    <citation type="submission" date="2020-04" db="EMBL/GenBank/DDBJ databases">
        <title>Advantages and limits of metagenomic assembly and binning of a giant virus.</title>
        <authorList>
            <person name="Schulz F."/>
            <person name="Andreani J."/>
            <person name="Francis R."/>
            <person name="Boudjemaa H."/>
            <person name="Bou Khalil J.Y."/>
            <person name="Lee J."/>
            <person name="La Scola B."/>
            <person name="Woyke T."/>
        </authorList>
    </citation>
    <scope>NUCLEOTIDE SEQUENCE [LARGE SCALE GENOMIC DNA]</scope>
    <source>
        <strain evidence="2 3">FV1/VV64</strain>
    </source>
</reference>
<dbReference type="PROSITE" id="PS00972">
    <property type="entry name" value="USP_1"/>
    <property type="match status" value="1"/>
</dbReference>
<dbReference type="CDD" id="cd02674">
    <property type="entry name" value="Peptidase_C19R"/>
    <property type="match status" value="1"/>
</dbReference>
<evidence type="ECO:0000313" key="3">
    <source>
        <dbReference type="Proteomes" id="UP001162001"/>
    </source>
</evidence>
<dbReference type="PANTHER" id="PTHR21646">
    <property type="entry name" value="UBIQUITIN CARBOXYL-TERMINAL HYDROLASE"/>
    <property type="match status" value="1"/>
</dbReference>
<name>A0A7D3QVI5_9VIRU</name>
<dbReference type="InterPro" id="IPR050185">
    <property type="entry name" value="Ub_carboxyl-term_hydrolase"/>
</dbReference>
<dbReference type="Pfam" id="PF00443">
    <property type="entry name" value="UCH"/>
    <property type="match status" value="1"/>
</dbReference>
<keyword evidence="3" id="KW-1185">Reference proteome</keyword>
<organism evidence="2 3">
    <name type="scientific">Fadolivirus FV1/VV64</name>
    <dbReference type="NCBI Taxonomy" id="3070911"/>
    <lineage>
        <taxon>Viruses</taxon>
        <taxon>Varidnaviria</taxon>
        <taxon>Bamfordvirae</taxon>
        <taxon>Nucleocytoviricota</taxon>
        <taxon>Megaviricetes</taxon>
        <taxon>Imitervirales</taxon>
        <taxon>Mimiviridae</taxon>
        <taxon>Klosneuvirinae</taxon>
        <taxon>Fadolivirus</taxon>
        <taxon>Fadolivirus algeromassiliense</taxon>
    </lineage>
</organism>
<dbReference type="InterPro" id="IPR028889">
    <property type="entry name" value="USP"/>
</dbReference>
<evidence type="ECO:0000313" key="2">
    <source>
        <dbReference type="EMBL" id="QKF93826.1"/>
    </source>
</evidence>
<dbReference type="InterPro" id="IPR038765">
    <property type="entry name" value="Papain-like_cys_pep_sf"/>
</dbReference>
<feature type="domain" description="USP" evidence="1">
    <location>
        <begin position="44"/>
        <end position="446"/>
    </location>
</feature>
<dbReference type="InterPro" id="IPR001394">
    <property type="entry name" value="Peptidase_C19_UCH"/>
</dbReference>
<gene>
    <name evidence="2" type="ORF">Fadolivirus_1_368</name>
</gene>
<accession>A0A7D3QVI5</accession>
<evidence type="ECO:0000259" key="1">
    <source>
        <dbReference type="PROSITE" id="PS50235"/>
    </source>
</evidence>
<sequence length="448" mass="52560">MYRQWDDYRPGNVQTYTTTVTKQDQEEDQKVEDERSKLIVRGLSGLKNQGNTCYMNSIIQCISNLNPFRSWLMKEKFVEKMTMNVIDKLADEKRKKENISDDISVKIKRTQIDDVCKTTIVYRLAELLKTMWSQNATVTPKSFKHVVGQQCELFRGFSQNDSQELLNLVLDRVHEETKSEVVVSFKNIQPSVLQYVQVQKECTEKINNIELDITEREKFLTYLSEYRKNHIDDAIITEAYLYWKNYIRKSHSIITDLFTGLFFSKITCSECNTVTGSFEPFTILSVPTKEDGETTLDESISQFSKEEILTGDNQYHCNECKKKVNAVKRMYIWEPPNIMIIQLKRFKNDSWRTTKTSSKVVFPIDNLDIKQHLSDLHPVNNTEYDLWAISEHRGTCNYGHYVAYCKNGINNKWYEFNDDDIVHVPNDDLAKEVITKNAYILFYVRKIN</sequence>